<keyword evidence="3" id="KW-0285">Flavoprotein</keyword>
<gene>
    <name evidence="7" type="ORF">CALVIDRAFT_568358</name>
</gene>
<dbReference type="OrthoDB" id="2015447at2759"/>
<comment type="similarity">
    <text evidence="2">Belongs to the DAMOX/DASOX family.</text>
</comment>
<dbReference type="GO" id="GO:0005737">
    <property type="term" value="C:cytoplasm"/>
    <property type="evidence" value="ECO:0007669"/>
    <property type="project" value="TreeGrafter"/>
</dbReference>
<dbReference type="Gene3D" id="3.30.9.10">
    <property type="entry name" value="D-Amino Acid Oxidase, subunit A, domain 2"/>
    <property type="match status" value="1"/>
</dbReference>
<evidence type="ECO:0000256" key="4">
    <source>
        <dbReference type="ARBA" id="ARBA00022827"/>
    </source>
</evidence>
<dbReference type="STRING" id="1330018.A0A167H7K9"/>
<name>A0A167H7K9_CALVF</name>
<dbReference type="Gene3D" id="3.40.50.720">
    <property type="entry name" value="NAD(P)-binding Rossmann-like Domain"/>
    <property type="match status" value="1"/>
</dbReference>
<evidence type="ECO:0000313" key="8">
    <source>
        <dbReference type="Proteomes" id="UP000076738"/>
    </source>
</evidence>
<dbReference type="PANTHER" id="PTHR11530:SF11">
    <property type="entry name" value="D-ASPARTATE OXIDASE"/>
    <property type="match status" value="1"/>
</dbReference>
<dbReference type="AlphaFoldDB" id="A0A167H7K9"/>
<keyword evidence="8" id="KW-1185">Reference proteome</keyword>
<dbReference type="GO" id="GO:0019478">
    <property type="term" value="P:D-amino acid catabolic process"/>
    <property type="evidence" value="ECO:0007669"/>
    <property type="project" value="TreeGrafter"/>
</dbReference>
<evidence type="ECO:0000256" key="1">
    <source>
        <dbReference type="ARBA" id="ARBA00001974"/>
    </source>
</evidence>
<dbReference type="EMBL" id="KV417325">
    <property type="protein sequence ID" value="KZO91329.1"/>
    <property type="molecule type" value="Genomic_DNA"/>
</dbReference>
<keyword evidence="5" id="KW-0560">Oxidoreductase</keyword>
<organism evidence="7 8">
    <name type="scientific">Calocera viscosa (strain TUFC12733)</name>
    <dbReference type="NCBI Taxonomy" id="1330018"/>
    <lineage>
        <taxon>Eukaryota</taxon>
        <taxon>Fungi</taxon>
        <taxon>Dikarya</taxon>
        <taxon>Basidiomycota</taxon>
        <taxon>Agaricomycotina</taxon>
        <taxon>Dacrymycetes</taxon>
        <taxon>Dacrymycetales</taxon>
        <taxon>Dacrymycetaceae</taxon>
        <taxon>Calocera</taxon>
    </lineage>
</organism>
<proteinExistence type="inferred from homology"/>
<accession>A0A167H7K9</accession>
<dbReference type="SUPFAM" id="SSF54373">
    <property type="entry name" value="FAD-linked reductases, C-terminal domain"/>
    <property type="match status" value="1"/>
</dbReference>
<dbReference type="GO" id="GO:0071949">
    <property type="term" value="F:FAD binding"/>
    <property type="evidence" value="ECO:0007669"/>
    <property type="project" value="InterPro"/>
</dbReference>
<dbReference type="Pfam" id="PF01266">
    <property type="entry name" value="DAO"/>
    <property type="match status" value="1"/>
</dbReference>
<protein>
    <recommendedName>
        <fullName evidence="6">FAD dependent oxidoreductase domain-containing protein</fullName>
    </recommendedName>
</protein>
<dbReference type="PANTHER" id="PTHR11530">
    <property type="entry name" value="D-AMINO ACID OXIDASE"/>
    <property type="match status" value="1"/>
</dbReference>
<evidence type="ECO:0000256" key="5">
    <source>
        <dbReference type="ARBA" id="ARBA00023002"/>
    </source>
</evidence>
<dbReference type="Proteomes" id="UP000076738">
    <property type="component" value="Unassembled WGS sequence"/>
</dbReference>
<dbReference type="GO" id="GO:0003884">
    <property type="term" value="F:D-amino-acid oxidase activity"/>
    <property type="evidence" value="ECO:0007669"/>
    <property type="project" value="InterPro"/>
</dbReference>
<comment type="cofactor">
    <cofactor evidence="1">
        <name>FAD</name>
        <dbReference type="ChEBI" id="CHEBI:57692"/>
    </cofactor>
</comment>
<evidence type="ECO:0000259" key="6">
    <source>
        <dbReference type="Pfam" id="PF01266"/>
    </source>
</evidence>
<evidence type="ECO:0000313" key="7">
    <source>
        <dbReference type="EMBL" id="KZO91329.1"/>
    </source>
</evidence>
<reference evidence="7 8" key="1">
    <citation type="journal article" date="2016" name="Mol. Biol. Evol.">
        <title>Comparative Genomics of Early-Diverging Mushroom-Forming Fungi Provides Insights into the Origins of Lignocellulose Decay Capabilities.</title>
        <authorList>
            <person name="Nagy L.G."/>
            <person name="Riley R."/>
            <person name="Tritt A."/>
            <person name="Adam C."/>
            <person name="Daum C."/>
            <person name="Floudas D."/>
            <person name="Sun H."/>
            <person name="Yadav J.S."/>
            <person name="Pangilinan J."/>
            <person name="Larsson K.H."/>
            <person name="Matsuura K."/>
            <person name="Barry K."/>
            <person name="Labutti K."/>
            <person name="Kuo R."/>
            <person name="Ohm R.A."/>
            <person name="Bhattacharya S.S."/>
            <person name="Shirouzu T."/>
            <person name="Yoshinaga Y."/>
            <person name="Martin F.M."/>
            <person name="Grigoriev I.V."/>
            <person name="Hibbett D.S."/>
        </authorList>
    </citation>
    <scope>NUCLEOTIDE SEQUENCE [LARGE SCALE GENOMIC DNA]</scope>
    <source>
        <strain evidence="7 8">TUFC12733</strain>
    </source>
</reference>
<dbReference type="InterPro" id="IPR023209">
    <property type="entry name" value="DAO"/>
</dbReference>
<keyword evidence="4" id="KW-0274">FAD</keyword>
<sequence length="262" mass="29595">MSEDTFKRFWKISSEVASESQRKTPFGSLHKAPDWVFPVIQLSRSSGRADGRPSRQFRILKNLKDEYPVQYAFGLSYTSMTIEPPRYLPWLLGQALTIVPHTKTIINCSRLGARYLKDVKDKVIIPDRGQTCVIKTDFKKMITRRRDQYTYLIPRPASGVLILGGINEHWNTSHEPNPASREMFKQRAFKICPELGPPESMEVVKDIVGVRSTRTGGYRLEREEGIGGRDVTGVHSYGYASGGYQASLGTALQVVQLLKGEE</sequence>
<evidence type="ECO:0000256" key="2">
    <source>
        <dbReference type="ARBA" id="ARBA00006730"/>
    </source>
</evidence>
<dbReference type="InterPro" id="IPR006076">
    <property type="entry name" value="FAD-dep_OxRdtase"/>
</dbReference>
<feature type="domain" description="FAD dependent oxidoreductase" evidence="6">
    <location>
        <begin position="103"/>
        <end position="256"/>
    </location>
</feature>
<evidence type="ECO:0000256" key="3">
    <source>
        <dbReference type="ARBA" id="ARBA00022630"/>
    </source>
</evidence>